<gene>
    <name evidence="2" type="ORF">ATK36_4981</name>
</gene>
<accession>A0A2A9FGD0</accession>
<feature type="compositionally biased region" description="Basic and acidic residues" evidence="1">
    <location>
        <begin position="12"/>
        <end position="27"/>
    </location>
</feature>
<sequence length="51" mass="6063">MKRLSWNGNPPGDREPTGHREWSREGRGVGCAWQSVWWVYPIFTGFRLKSW</sequence>
<evidence type="ECO:0000313" key="2">
    <source>
        <dbReference type="EMBL" id="PFG49801.1"/>
    </source>
</evidence>
<dbReference type="Proteomes" id="UP000243542">
    <property type="component" value="Unassembled WGS sequence"/>
</dbReference>
<evidence type="ECO:0000313" key="3">
    <source>
        <dbReference type="Proteomes" id="UP000243542"/>
    </source>
</evidence>
<comment type="caution">
    <text evidence="2">The sequence shown here is derived from an EMBL/GenBank/DDBJ whole genome shotgun (WGS) entry which is preliminary data.</text>
</comment>
<feature type="region of interest" description="Disordered" evidence="1">
    <location>
        <begin position="1"/>
        <end position="27"/>
    </location>
</feature>
<dbReference type="AlphaFoldDB" id="A0A2A9FGD0"/>
<protein>
    <submittedName>
        <fullName evidence="2">Uncharacterized protein</fullName>
    </submittedName>
</protein>
<proteinExistence type="predicted"/>
<evidence type="ECO:0000256" key="1">
    <source>
        <dbReference type="SAM" id="MobiDB-lite"/>
    </source>
</evidence>
<reference evidence="2 3" key="1">
    <citation type="submission" date="2017-10" db="EMBL/GenBank/DDBJ databases">
        <title>Sequencing the genomes of 1000 actinobacteria strains.</title>
        <authorList>
            <person name="Klenk H.-P."/>
        </authorList>
    </citation>
    <scope>NUCLEOTIDE SEQUENCE [LARGE SCALE GENOMIC DNA]</scope>
    <source>
        <strain evidence="2 3">DSM 46092</strain>
    </source>
</reference>
<dbReference type="EMBL" id="PDJK01000002">
    <property type="protein sequence ID" value="PFG49801.1"/>
    <property type="molecule type" value="Genomic_DNA"/>
</dbReference>
<organism evidence="2 3">
    <name type="scientific">Amycolatopsis sulphurea</name>
    <dbReference type="NCBI Taxonomy" id="76022"/>
    <lineage>
        <taxon>Bacteria</taxon>
        <taxon>Bacillati</taxon>
        <taxon>Actinomycetota</taxon>
        <taxon>Actinomycetes</taxon>
        <taxon>Pseudonocardiales</taxon>
        <taxon>Pseudonocardiaceae</taxon>
        <taxon>Amycolatopsis</taxon>
    </lineage>
</organism>
<name>A0A2A9FGD0_9PSEU</name>
<keyword evidence="3" id="KW-1185">Reference proteome</keyword>